<sequence>MMKLLSKFLFWITGWTMKKAWPEGVKKAVLIAIPHTSNWDLLYARAAFFLMDIPVKYTIKKEIMVGPLGWLLKGLGGIAIDRKRIPGGKKQTYTEAMTQMLKDSDDLVIMVTPEGTRKAVKRWKTGFYHIALGAGVPVVVGYLDYKKKEAGIGPVIYPNGDVDGQVEVLKAFGRTVTPKHPENGII</sequence>
<dbReference type="AlphaFoldDB" id="A0A0P7YU45"/>
<dbReference type="GO" id="GO:0006654">
    <property type="term" value="P:phosphatidic acid biosynthetic process"/>
    <property type="evidence" value="ECO:0007669"/>
    <property type="project" value="TreeGrafter"/>
</dbReference>
<organism evidence="5 6">
    <name type="scientific">Algoriphagus marincola HL-49</name>
    <dbReference type="NCBI Taxonomy" id="1305737"/>
    <lineage>
        <taxon>Bacteria</taxon>
        <taxon>Pseudomonadati</taxon>
        <taxon>Bacteroidota</taxon>
        <taxon>Cytophagia</taxon>
        <taxon>Cytophagales</taxon>
        <taxon>Cyclobacteriaceae</taxon>
        <taxon>Algoriphagus</taxon>
    </lineage>
</organism>
<dbReference type="EMBL" id="LJXT01000014">
    <property type="protein sequence ID" value="KPQ19171.1"/>
    <property type="molecule type" value="Genomic_DNA"/>
</dbReference>
<evidence type="ECO:0000313" key="6">
    <source>
        <dbReference type="Proteomes" id="UP000050421"/>
    </source>
</evidence>
<evidence type="ECO:0000313" key="5">
    <source>
        <dbReference type="EMBL" id="KPQ19171.1"/>
    </source>
</evidence>
<dbReference type="InterPro" id="IPR002123">
    <property type="entry name" value="Plipid/glycerol_acylTrfase"/>
</dbReference>
<protein>
    <submittedName>
        <fullName evidence="5">1-acyl-sn-glycerol-3-phosphate acyltransferase</fullName>
    </submittedName>
</protein>
<dbReference type="PATRIC" id="fig|1305737.6.peg.2670"/>
<evidence type="ECO:0000256" key="1">
    <source>
        <dbReference type="ARBA" id="ARBA00005189"/>
    </source>
</evidence>
<keyword evidence="3 5" id="KW-0012">Acyltransferase</keyword>
<dbReference type="Proteomes" id="UP000050421">
    <property type="component" value="Unassembled WGS sequence"/>
</dbReference>
<evidence type="ECO:0000259" key="4">
    <source>
        <dbReference type="SMART" id="SM00563"/>
    </source>
</evidence>
<dbReference type="SMART" id="SM00563">
    <property type="entry name" value="PlsC"/>
    <property type="match status" value="1"/>
</dbReference>
<feature type="domain" description="Phospholipid/glycerol acyltransferase" evidence="4">
    <location>
        <begin position="29"/>
        <end position="143"/>
    </location>
</feature>
<dbReference type="Pfam" id="PF01553">
    <property type="entry name" value="Acyltransferase"/>
    <property type="match status" value="1"/>
</dbReference>
<gene>
    <name evidence="5" type="ORF">HLUCCX10_03555</name>
</gene>
<proteinExistence type="predicted"/>
<dbReference type="OrthoDB" id="9796839at2"/>
<dbReference type="PANTHER" id="PTHR10434:SF9">
    <property type="entry name" value="PHOSPHOLIPID_GLYCEROL ACYLTRANSFERASE DOMAIN-CONTAINING PROTEIN"/>
    <property type="match status" value="1"/>
</dbReference>
<dbReference type="SUPFAM" id="SSF69593">
    <property type="entry name" value="Glycerol-3-phosphate (1)-acyltransferase"/>
    <property type="match status" value="1"/>
</dbReference>
<accession>A0A0P7YU45</accession>
<name>A0A0P7YU45_9BACT</name>
<dbReference type="GO" id="GO:0003841">
    <property type="term" value="F:1-acylglycerol-3-phosphate O-acyltransferase activity"/>
    <property type="evidence" value="ECO:0007669"/>
    <property type="project" value="TreeGrafter"/>
</dbReference>
<comment type="caution">
    <text evidence="5">The sequence shown here is derived from an EMBL/GenBank/DDBJ whole genome shotgun (WGS) entry which is preliminary data.</text>
</comment>
<keyword evidence="2 5" id="KW-0808">Transferase</keyword>
<evidence type="ECO:0000256" key="2">
    <source>
        <dbReference type="ARBA" id="ARBA00022679"/>
    </source>
</evidence>
<dbReference type="eggNOG" id="COG0204">
    <property type="taxonomic scope" value="Bacteria"/>
</dbReference>
<dbReference type="PANTHER" id="PTHR10434">
    <property type="entry name" value="1-ACYL-SN-GLYCEROL-3-PHOSPHATE ACYLTRANSFERASE"/>
    <property type="match status" value="1"/>
</dbReference>
<evidence type="ECO:0000256" key="3">
    <source>
        <dbReference type="ARBA" id="ARBA00023315"/>
    </source>
</evidence>
<reference evidence="5 6" key="1">
    <citation type="submission" date="2015-09" db="EMBL/GenBank/DDBJ databases">
        <title>Identification and resolution of microdiversity through metagenomic sequencing of parallel consortia.</title>
        <authorList>
            <person name="Nelson W.C."/>
            <person name="Romine M.F."/>
            <person name="Lindemann S.R."/>
        </authorList>
    </citation>
    <scope>NUCLEOTIDE SEQUENCE [LARGE SCALE GENOMIC DNA]</scope>
    <source>
        <strain evidence="5">HL-49</strain>
    </source>
</reference>
<dbReference type="STRING" id="1305737.GCA_000526355_01473"/>
<comment type="pathway">
    <text evidence="1">Lipid metabolism.</text>
</comment>